<evidence type="ECO:0000256" key="3">
    <source>
        <dbReference type="ARBA" id="ARBA00022840"/>
    </source>
</evidence>
<dbReference type="Gene3D" id="2.60.40.790">
    <property type="match status" value="1"/>
</dbReference>
<dbReference type="PANTHER" id="PTHR10803:SF3">
    <property type="entry name" value="ATPASE GET3"/>
    <property type="match status" value="1"/>
</dbReference>
<evidence type="ECO:0000256" key="8">
    <source>
        <dbReference type="ARBA" id="ARBA00066752"/>
    </source>
</evidence>
<dbReference type="FunFam" id="2.60.40.790:FF:000052">
    <property type="entry name" value="ArsA family ATPase"/>
    <property type="match status" value="1"/>
</dbReference>
<feature type="domain" description="ArsA HSP20-like" evidence="10">
    <location>
        <begin position="324"/>
        <end position="386"/>
    </location>
</feature>
<evidence type="ECO:0000256" key="6">
    <source>
        <dbReference type="ARBA" id="ARBA00052296"/>
    </source>
</evidence>
<name>A0A117MWB5_FUSNC</name>
<evidence type="ECO:0000256" key="1">
    <source>
        <dbReference type="ARBA" id="ARBA00011040"/>
    </source>
</evidence>
<protein>
    <recommendedName>
        <fullName evidence="8">arsenite-transporting ATPase</fullName>
        <ecNumber evidence="8">7.3.2.7</ecNumber>
    </recommendedName>
</protein>
<feature type="domain" description="ArsA/GET3 Anion-transporting ATPase-like" evidence="9">
    <location>
        <begin position="2"/>
        <end position="302"/>
    </location>
</feature>
<dbReference type="RefSeq" id="WP_059222927.1">
    <property type="nucleotide sequence ID" value="NZ_LMVH01000001.1"/>
</dbReference>
<dbReference type="GO" id="GO:0005524">
    <property type="term" value="F:ATP binding"/>
    <property type="evidence" value="ECO:0007669"/>
    <property type="project" value="UniProtKB-KW"/>
</dbReference>
<dbReference type="GO" id="GO:0016887">
    <property type="term" value="F:ATP hydrolysis activity"/>
    <property type="evidence" value="ECO:0007669"/>
    <property type="project" value="InterPro"/>
</dbReference>
<dbReference type="InterPro" id="IPR040612">
    <property type="entry name" value="ArsA_HSP20-like"/>
</dbReference>
<dbReference type="GO" id="GO:0015446">
    <property type="term" value="F:ATPase-coupled arsenite transmembrane transporter activity"/>
    <property type="evidence" value="ECO:0007669"/>
    <property type="project" value="UniProtKB-EC"/>
</dbReference>
<evidence type="ECO:0000256" key="5">
    <source>
        <dbReference type="ARBA" id="ARBA00022967"/>
    </source>
</evidence>
<comment type="catalytic activity">
    <reaction evidence="6">
        <text>arsenite(in) + ATP + H2O = arsenite(out) + ADP + phosphate + H(+)</text>
        <dbReference type="Rhea" id="RHEA:11348"/>
        <dbReference type="ChEBI" id="CHEBI:15377"/>
        <dbReference type="ChEBI" id="CHEBI:15378"/>
        <dbReference type="ChEBI" id="CHEBI:29242"/>
        <dbReference type="ChEBI" id="CHEBI:30616"/>
        <dbReference type="ChEBI" id="CHEBI:43474"/>
        <dbReference type="ChEBI" id="CHEBI:456216"/>
        <dbReference type="EC" id="7.3.2.7"/>
    </reaction>
</comment>
<dbReference type="InterPro" id="IPR008978">
    <property type="entry name" value="HSP20-like_chaperone"/>
</dbReference>
<evidence type="ECO:0000259" key="9">
    <source>
        <dbReference type="Pfam" id="PF02374"/>
    </source>
</evidence>
<dbReference type="CDD" id="cd02035">
    <property type="entry name" value="ArsA"/>
    <property type="match status" value="1"/>
</dbReference>
<dbReference type="FunFam" id="3.40.50.300:FF:001801">
    <property type="entry name" value="Putative arsenical pump-driving ATPase"/>
    <property type="match status" value="1"/>
</dbReference>
<dbReference type="AlphaFoldDB" id="A0A117MWB5"/>
<dbReference type="EMBL" id="LMVH01000001">
    <property type="protein sequence ID" value="KUL99449.1"/>
    <property type="molecule type" value="Genomic_DNA"/>
</dbReference>
<keyword evidence="4" id="KW-0059">Arsenical resistance</keyword>
<comment type="similarity">
    <text evidence="1">Belongs to the arsA ATPase family.</text>
</comment>
<dbReference type="InterPro" id="IPR025723">
    <property type="entry name" value="ArsA/GET3_ATPase-like"/>
</dbReference>
<dbReference type="Pfam" id="PF02374">
    <property type="entry name" value="ArsA_ATPase"/>
    <property type="match status" value="1"/>
</dbReference>
<evidence type="ECO:0000256" key="4">
    <source>
        <dbReference type="ARBA" id="ARBA00022849"/>
    </source>
</evidence>
<dbReference type="SUPFAM" id="SSF52540">
    <property type="entry name" value="P-loop containing nucleoside triphosphate hydrolases"/>
    <property type="match status" value="1"/>
</dbReference>
<dbReference type="InterPro" id="IPR027417">
    <property type="entry name" value="P-loop_NTPase"/>
</dbReference>
<evidence type="ECO:0000313" key="12">
    <source>
        <dbReference type="Proteomes" id="UP000054800"/>
    </source>
</evidence>
<dbReference type="OrthoDB" id="9780677at2"/>
<dbReference type="Pfam" id="PF17886">
    <property type="entry name" value="ArsA_HSP20"/>
    <property type="match status" value="1"/>
</dbReference>
<gene>
    <name evidence="11" type="ORF">RO03_08020</name>
</gene>
<sequence length="396" mass="45576">MTRIIIFTGKGGVGKSSVAAAHALSSAKSGKKTLLVSADTAHNLGDIFKIQIGSKITKISENLDALELDSDVVKREIFPEVKNTMLDLMGKSGIGITNLNENFSLPGFENLFSLLKIKEIYESNQYEHILVDCAPTGETLVLLKLPELLAWYMEKFFPVGKKIVRILSPISKLAYKVILPSVKTMDTIELIHQKLLELQELLKNNEICSIRLICIPEKMIVEETKRNFMYLNLYKYQVDIVFINRIITDEIENPFMQKWKKIQSKYIKELEEVFFNIPVVKVPWYPKEIVGKSGLKLLCNTIENLPDLFSVKKVTQNEEYFPCEDGYLLKIQLPFVKEEELKIYHHEMDINIKINNINRCIPLPNVLRKSHIVDTKLENGNLYVHFQLEKKKEEKS</sequence>
<evidence type="ECO:0000313" key="11">
    <source>
        <dbReference type="EMBL" id="KUL99449.1"/>
    </source>
</evidence>
<dbReference type="PANTHER" id="PTHR10803">
    <property type="entry name" value="ARSENICAL PUMP-DRIVING ATPASE ARSENITE-TRANSLOCATING ATPASE"/>
    <property type="match status" value="1"/>
</dbReference>
<comment type="caution">
    <text evidence="11">The sequence shown here is derived from an EMBL/GenBank/DDBJ whole genome shotgun (WGS) entry which is preliminary data.</text>
</comment>
<comment type="function">
    <text evidence="7">Anion-transporting ATPase. Catalyzes the extrusion of arsenite.</text>
</comment>
<evidence type="ECO:0000256" key="7">
    <source>
        <dbReference type="ARBA" id="ARBA00059736"/>
    </source>
</evidence>
<accession>A0A117MWB5</accession>
<keyword evidence="3" id="KW-0067">ATP-binding</keyword>
<evidence type="ECO:0000259" key="10">
    <source>
        <dbReference type="Pfam" id="PF17886"/>
    </source>
</evidence>
<proteinExistence type="inferred from homology"/>
<reference evidence="11 12" key="1">
    <citation type="submission" date="2015-10" db="EMBL/GenBank/DDBJ databases">
        <authorList>
            <person name="Gilbert D.G."/>
        </authorList>
    </citation>
    <scope>NUCLEOTIDE SEQUENCE [LARGE SCALE GENOMIC DNA]</scope>
    <source>
        <strain evidence="11 12">ChDC F311</strain>
    </source>
</reference>
<dbReference type="NCBIfam" id="TIGR00345">
    <property type="entry name" value="GET3_arsA_TRC40"/>
    <property type="match status" value="1"/>
</dbReference>
<dbReference type="Gene3D" id="3.40.50.300">
    <property type="entry name" value="P-loop containing nucleotide triphosphate hydrolases"/>
    <property type="match status" value="1"/>
</dbReference>
<dbReference type="InterPro" id="IPR016300">
    <property type="entry name" value="ATPase_ArsA/GET3"/>
</dbReference>
<dbReference type="Proteomes" id="UP000054800">
    <property type="component" value="Unassembled WGS sequence"/>
</dbReference>
<dbReference type="EC" id="7.3.2.7" evidence="8"/>
<keyword evidence="2" id="KW-0547">Nucleotide-binding</keyword>
<keyword evidence="5" id="KW-1278">Translocase</keyword>
<organism evidence="11 12">
    <name type="scientific">Fusobacterium nucleatum subsp. nucleatum</name>
    <dbReference type="NCBI Taxonomy" id="76856"/>
    <lineage>
        <taxon>Bacteria</taxon>
        <taxon>Fusobacteriati</taxon>
        <taxon>Fusobacteriota</taxon>
        <taxon>Fusobacteriia</taxon>
        <taxon>Fusobacteriales</taxon>
        <taxon>Fusobacteriaceae</taxon>
        <taxon>Fusobacterium</taxon>
    </lineage>
</organism>
<evidence type="ECO:0000256" key="2">
    <source>
        <dbReference type="ARBA" id="ARBA00022741"/>
    </source>
</evidence>